<sequence>MAIISVKKGIQFLNSRNIKSLDFIPNTPQFLRTSSPIFEILISTTSIKNKSIDFIIDQQVPTTRATHGPWMGPRTVGVVRGWPCPEWPRGLGPRKA</sequence>
<dbReference type="EMBL" id="GEDG01027998">
    <property type="protein sequence ID" value="JAP13466.1"/>
    <property type="molecule type" value="Transcribed_RNA"/>
</dbReference>
<organism evidence="1">
    <name type="scientific">Solanum chacoense</name>
    <name type="common">Chaco potato</name>
    <dbReference type="NCBI Taxonomy" id="4108"/>
    <lineage>
        <taxon>Eukaryota</taxon>
        <taxon>Viridiplantae</taxon>
        <taxon>Streptophyta</taxon>
        <taxon>Embryophyta</taxon>
        <taxon>Tracheophyta</taxon>
        <taxon>Spermatophyta</taxon>
        <taxon>Magnoliopsida</taxon>
        <taxon>eudicotyledons</taxon>
        <taxon>Gunneridae</taxon>
        <taxon>Pentapetalae</taxon>
        <taxon>asterids</taxon>
        <taxon>lamiids</taxon>
        <taxon>Solanales</taxon>
        <taxon>Solanaceae</taxon>
        <taxon>Solanoideae</taxon>
        <taxon>Solaneae</taxon>
        <taxon>Solanum</taxon>
    </lineage>
</organism>
<evidence type="ECO:0000313" key="1">
    <source>
        <dbReference type="EMBL" id="JAP13466.1"/>
    </source>
</evidence>
<reference evidence="1" key="1">
    <citation type="submission" date="2015-12" db="EMBL/GenBank/DDBJ databases">
        <title>Gene expression during late stages of embryo sac development: a critical building block for successful pollen-pistil interactions.</title>
        <authorList>
            <person name="Liu Y."/>
            <person name="Joly V."/>
            <person name="Sabar M."/>
            <person name="Matton D.P."/>
        </authorList>
    </citation>
    <scope>NUCLEOTIDE SEQUENCE</scope>
</reference>
<accession>A0A0V0H001</accession>
<name>A0A0V0H001_SOLCH</name>
<dbReference type="AlphaFoldDB" id="A0A0V0H001"/>
<protein>
    <submittedName>
        <fullName evidence="1">Putative ovule protein</fullName>
    </submittedName>
</protein>
<proteinExistence type="predicted"/>